<evidence type="ECO:0000313" key="1">
    <source>
        <dbReference type="EMBL" id="GFA59569.1"/>
    </source>
</evidence>
<comment type="caution">
    <text evidence="1">The sequence shown here is derived from an EMBL/GenBank/DDBJ whole genome shotgun (WGS) entry which is preliminary data.</text>
</comment>
<keyword evidence="1" id="KW-0548">Nucleotidyltransferase</keyword>
<dbReference type="EMBL" id="BKCJ010452044">
    <property type="protein sequence ID" value="GFA59569.1"/>
    <property type="molecule type" value="Genomic_DNA"/>
</dbReference>
<feature type="non-terminal residue" evidence="1">
    <location>
        <position position="101"/>
    </location>
</feature>
<organism evidence="1">
    <name type="scientific">Tanacetum cinerariifolium</name>
    <name type="common">Dalmatian daisy</name>
    <name type="synonym">Chrysanthemum cinerariifolium</name>
    <dbReference type="NCBI Taxonomy" id="118510"/>
    <lineage>
        <taxon>Eukaryota</taxon>
        <taxon>Viridiplantae</taxon>
        <taxon>Streptophyta</taxon>
        <taxon>Embryophyta</taxon>
        <taxon>Tracheophyta</taxon>
        <taxon>Spermatophyta</taxon>
        <taxon>Magnoliopsida</taxon>
        <taxon>eudicotyledons</taxon>
        <taxon>Gunneridae</taxon>
        <taxon>Pentapetalae</taxon>
        <taxon>asterids</taxon>
        <taxon>campanulids</taxon>
        <taxon>Asterales</taxon>
        <taxon>Asteraceae</taxon>
        <taxon>Asteroideae</taxon>
        <taxon>Anthemideae</taxon>
        <taxon>Anthemidinae</taxon>
        <taxon>Tanacetum</taxon>
    </lineage>
</organism>
<name>A0A699JY69_TANCI</name>
<reference evidence="1" key="1">
    <citation type="journal article" date="2019" name="Sci. Rep.">
        <title>Draft genome of Tanacetum cinerariifolium, the natural source of mosquito coil.</title>
        <authorList>
            <person name="Yamashiro T."/>
            <person name="Shiraishi A."/>
            <person name="Satake H."/>
            <person name="Nakayama K."/>
        </authorList>
    </citation>
    <scope>NUCLEOTIDE SEQUENCE</scope>
</reference>
<proteinExistence type="predicted"/>
<accession>A0A699JY69</accession>
<dbReference type="AlphaFoldDB" id="A0A699JY69"/>
<dbReference type="GO" id="GO:0003964">
    <property type="term" value="F:RNA-directed DNA polymerase activity"/>
    <property type="evidence" value="ECO:0007669"/>
    <property type="project" value="UniProtKB-KW"/>
</dbReference>
<sequence>METKRIEEFKARQNDKRHREDLNILEEGREIASIREAHYKQKLEMDYNKHVRPSTFKLGLRLKPSGLRQSGSQPSVISEGLLDKTLVVDKHFVRADVSLCI</sequence>
<gene>
    <name evidence="1" type="ORF">Tci_631541</name>
</gene>
<protein>
    <submittedName>
        <fullName evidence="1">Reverse transcriptase domain-containing protein</fullName>
    </submittedName>
</protein>
<keyword evidence="1" id="KW-0808">Transferase</keyword>
<keyword evidence="1" id="KW-0695">RNA-directed DNA polymerase</keyword>